<dbReference type="InterPro" id="IPR024078">
    <property type="entry name" value="LmbE-like_dom_sf"/>
</dbReference>
<dbReference type="RefSeq" id="WP_130552537.1">
    <property type="nucleotide sequence ID" value="NZ_SHMC01000007.1"/>
</dbReference>
<accession>A0A4Q8L628</accession>
<proteinExistence type="predicted"/>
<gene>
    <name evidence="1" type="ORF">EA660_16410</name>
</gene>
<dbReference type="Gene3D" id="3.40.50.10320">
    <property type="entry name" value="LmbE-like"/>
    <property type="match status" value="1"/>
</dbReference>
<organism evidence="1 2">
    <name type="scientific">Pseudoxanthomonas winnipegensis</name>
    <dbReference type="NCBI Taxonomy" id="2480810"/>
    <lineage>
        <taxon>Bacteria</taxon>
        <taxon>Pseudomonadati</taxon>
        <taxon>Pseudomonadota</taxon>
        <taxon>Gammaproteobacteria</taxon>
        <taxon>Lysobacterales</taxon>
        <taxon>Lysobacteraceae</taxon>
        <taxon>Pseudoxanthomonas</taxon>
    </lineage>
</organism>
<name>A0A4Q8L628_9GAMM</name>
<dbReference type="GO" id="GO:0016811">
    <property type="term" value="F:hydrolase activity, acting on carbon-nitrogen (but not peptide) bonds, in linear amides"/>
    <property type="evidence" value="ECO:0007669"/>
    <property type="project" value="TreeGrafter"/>
</dbReference>
<dbReference type="PANTHER" id="PTHR12993">
    <property type="entry name" value="N-ACETYLGLUCOSAMINYL-PHOSPHATIDYLINOSITOL DE-N-ACETYLASE-RELATED"/>
    <property type="match status" value="1"/>
</dbReference>
<evidence type="ECO:0000313" key="1">
    <source>
        <dbReference type="EMBL" id="TAA21934.1"/>
    </source>
</evidence>
<dbReference type="SUPFAM" id="SSF102588">
    <property type="entry name" value="LmbE-like"/>
    <property type="match status" value="1"/>
</dbReference>
<protein>
    <submittedName>
        <fullName evidence="1">PIG-L family deacetylase</fullName>
    </submittedName>
</protein>
<dbReference type="Proteomes" id="UP000292627">
    <property type="component" value="Unassembled WGS sequence"/>
</dbReference>
<dbReference type="Pfam" id="PF02585">
    <property type="entry name" value="PIG-L"/>
    <property type="match status" value="1"/>
</dbReference>
<sequence>MGALSTVQIEGQGLSERQWATSPALAALPSITPEALFRGAARLVVVAPHPDDEVLGCGGAMALARRRGMQVVVVSVTDGEAAYPGEPAWTPERLSQVRQRELIEALGRLDVAPTSVVRLHVGDGRVRAGVPLIVARLSDLLSSTDLVLVTYARDGHPDHEACAEAAVQACAARGVRLLQYPVWAWHWDGPEPSGFLRDAMRMDLPSDVLQAKREAIAAFKSQTGAVSPPVSAPILPHWALARFQRPFEVFVP</sequence>
<dbReference type="EMBL" id="SHMC01000007">
    <property type="protein sequence ID" value="TAA21934.1"/>
    <property type="molecule type" value="Genomic_DNA"/>
</dbReference>
<dbReference type="OrthoDB" id="9790023at2"/>
<dbReference type="PANTHER" id="PTHR12993:SF29">
    <property type="entry name" value="BLR3841 PROTEIN"/>
    <property type="match status" value="1"/>
</dbReference>
<dbReference type="AlphaFoldDB" id="A0A4Q8L628"/>
<evidence type="ECO:0000313" key="2">
    <source>
        <dbReference type="Proteomes" id="UP000292627"/>
    </source>
</evidence>
<dbReference type="InterPro" id="IPR003737">
    <property type="entry name" value="GlcNAc_PI_deacetylase-related"/>
</dbReference>
<reference evidence="1 2" key="1">
    <citation type="submission" date="2019-02" db="EMBL/GenBank/DDBJ databases">
        <title>WGS of Pseudoxanthomonas species novum from clinical isolates.</title>
        <authorList>
            <person name="Bernier A.-M."/>
            <person name="Bernard K."/>
            <person name="Vachon A."/>
        </authorList>
    </citation>
    <scope>NUCLEOTIDE SEQUENCE [LARGE SCALE GENOMIC DNA]</scope>
    <source>
        <strain evidence="1 2">NML171200</strain>
    </source>
</reference>
<comment type="caution">
    <text evidence="1">The sequence shown here is derived from an EMBL/GenBank/DDBJ whole genome shotgun (WGS) entry which is preliminary data.</text>
</comment>